<dbReference type="PRINTS" id="PR01866">
    <property type="entry name" value="APOPREGMCL1"/>
</dbReference>
<feature type="compositionally biased region" description="Acidic residues" evidence="12">
    <location>
        <begin position="58"/>
        <end position="67"/>
    </location>
</feature>
<keyword evidence="5" id="KW-0963">Cytoplasm</keyword>
<evidence type="ECO:0000313" key="15">
    <source>
        <dbReference type="EMBL" id="CAH2326937.1"/>
    </source>
</evidence>
<dbReference type="GO" id="GO:0008630">
    <property type="term" value="P:intrinsic apoptotic signaling pathway in response to DNA damage"/>
    <property type="evidence" value="ECO:0007669"/>
    <property type="project" value="TreeGrafter"/>
</dbReference>
<dbReference type="Pfam" id="PF00452">
    <property type="entry name" value="Bcl-2"/>
    <property type="match status" value="1"/>
</dbReference>
<accession>A0AAD1TGW0</accession>
<dbReference type="GO" id="GO:0097192">
    <property type="term" value="P:extrinsic apoptotic signaling pathway in absence of ligand"/>
    <property type="evidence" value="ECO:0007669"/>
    <property type="project" value="TreeGrafter"/>
</dbReference>
<dbReference type="SMART" id="SM00337">
    <property type="entry name" value="BCL"/>
    <property type="match status" value="1"/>
</dbReference>
<dbReference type="PANTHER" id="PTHR11256:SF46">
    <property type="entry name" value="INDUCED MYELOID LEUKEMIA CELL DIFFERENTIATION PROTEIN MCL-1"/>
    <property type="match status" value="1"/>
</dbReference>
<dbReference type="GO" id="GO:0015267">
    <property type="term" value="F:channel activity"/>
    <property type="evidence" value="ECO:0007669"/>
    <property type="project" value="TreeGrafter"/>
</dbReference>
<keyword evidence="11" id="KW-0539">Nucleus</keyword>
<dbReference type="GO" id="GO:0008053">
    <property type="term" value="P:mitochondrial fusion"/>
    <property type="evidence" value="ECO:0007669"/>
    <property type="project" value="TreeGrafter"/>
</dbReference>
<evidence type="ECO:0000256" key="1">
    <source>
        <dbReference type="ARBA" id="ARBA00004496"/>
    </source>
</evidence>
<evidence type="ECO:0000313" key="16">
    <source>
        <dbReference type="Proteomes" id="UP001295444"/>
    </source>
</evidence>
<feature type="domain" description="Bcl-2 Bcl-2 homology region 1-3" evidence="14">
    <location>
        <begin position="126"/>
        <end position="225"/>
    </location>
</feature>
<evidence type="ECO:0000256" key="2">
    <source>
        <dbReference type="ARBA" id="ARBA00004642"/>
    </source>
</evidence>
<keyword evidence="4" id="KW-0217">Developmental protein</keyword>
<dbReference type="GO" id="GO:0005654">
    <property type="term" value="C:nucleoplasm"/>
    <property type="evidence" value="ECO:0007669"/>
    <property type="project" value="UniProtKB-SubCell"/>
</dbReference>
<keyword evidence="8" id="KW-0053">Apoptosis</keyword>
<dbReference type="Gene3D" id="1.10.437.10">
    <property type="entry name" value="Blc2-like"/>
    <property type="match status" value="1"/>
</dbReference>
<dbReference type="InterPro" id="IPR026298">
    <property type="entry name" value="Bcl-2_fam"/>
</dbReference>
<keyword evidence="7" id="KW-0597">Phosphoprotein</keyword>
<evidence type="ECO:0000256" key="5">
    <source>
        <dbReference type="ARBA" id="ARBA00022490"/>
    </source>
</evidence>
<dbReference type="AlphaFoldDB" id="A0AAD1TGW0"/>
<dbReference type="GO" id="GO:0042981">
    <property type="term" value="P:regulation of apoptotic process"/>
    <property type="evidence" value="ECO:0007669"/>
    <property type="project" value="InterPro"/>
</dbReference>
<sequence>MSLNSTSAGVMNLYCAGSAFTPSWKNSSAARLGLPRHLEQRADWAAGEAPLMLSSQGELEEDEAEMESDSRGSTSPPETPTKDDLYRETRQLLLQHFTEYSGGDTAKAALLLLPGPARLRPAMDTLRRVSGDLIDKHRMAFQGMLTKLSIQKREDLQKLSEVPSLVFSDGITNWGRIVTLISFGAFLAKYLRSIHLEDCIVSLADSFTEFLMDSKREWITEQKGWDGFVEFFHIEDYESGLRNVLMAFAGVAGIGASIAYMIR</sequence>
<evidence type="ECO:0000256" key="6">
    <source>
        <dbReference type="ARBA" id="ARBA00022499"/>
    </source>
</evidence>
<dbReference type="InterPro" id="IPR020717">
    <property type="entry name" value="Bcl2_BH1_motif_CS"/>
</dbReference>
<reference evidence="15" key="1">
    <citation type="submission" date="2022-03" db="EMBL/GenBank/DDBJ databases">
        <authorList>
            <person name="Alioto T."/>
            <person name="Alioto T."/>
            <person name="Gomez Garrido J."/>
        </authorList>
    </citation>
    <scope>NUCLEOTIDE SEQUENCE</scope>
</reference>
<evidence type="ECO:0000256" key="4">
    <source>
        <dbReference type="ARBA" id="ARBA00022473"/>
    </source>
</evidence>
<dbReference type="InterPro" id="IPR002475">
    <property type="entry name" value="Bcl2-like"/>
</dbReference>
<dbReference type="PROSITE" id="PS50062">
    <property type="entry name" value="BCL2_FAMILY"/>
    <property type="match status" value="1"/>
</dbReference>
<evidence type="ECO:0000259" key="14">
    <source>
        <dbReference type="SMART" id="SM00337"/>
    </source>
</evidence>
<keyword evidence="13" id="KW-0812">Transmembrane</keyword>
<evidence type="ECO:0000256" key="3">
    <source>
        <dbReference type="ARBA" id="ARBA00009458"/>
    </source>
</evidence>
<dbReference type="GO" id="GO:0001836">
    <property type="term" value="P:release of cytochrome c from mitochondria"/>
    <property type="evidence" value="ECO:0007669"/>
    <property type="project" value="TreeGrafter"/>
</dbReference>
<proteinExistence type="inferred from homology"/>
<name>A0AAD1TGW0_PELCU</name>
<dbReference type="InterPro" id="IPR036834">
    <property type="entry name" value="Bcl-2-like_sf"/>
</dbReference>
<evidence type="ECO:0000256" key="9">
    <source>
        <dbReference type="ARBA" id="ARBA00022782"/>
    </source>
</evidence>
<protein>
    <submittedName>
        <fullName evidence="15">Induced myeloid leukemia cell differentiation Mcl-1</fullName>
    </submittedName>
</protein>
<organism evidence="15 16">
    <name type="scientific">Pelobates cultripes</name>
    <name type="common">Western spadefoot toad</name>
    <dbReference type="NCBI Taxonomy" id="61616"/>
    <lineage>
        <taxon>Eukaryota</taxon>
        <taxon>Metazoa</taxon>
        <taxon>Chordata</taxon>
        <taxon>Craniata</taxon>
        <taxon>Vertebrata</taxon>
        <taxon>Euteleostomi</taxon>
        <taxon>Amphibia</taxon>
        <taxon>Batrachia</taxon>
        <taxon>Anura</taxon>
        <taxon>Pelobatoidea</taxon>
        <taxon>Pelobatidae</taxon>
        <taxon>Pelobates</taxon>
    </lineage>
</organism>
<comment type="similarity">
    <text evidence="3">Belongs to the Bcl-2 family.</text>
</comment>
<dbReference type="GO" id="GO:0005741">
    <property type="term" value="C:mitochondrial outer membrane"/>
    <property type="evidence" value="ECO:0007669"/>
    <property type="project" value="TreeGrafter"/>
</dbReference>
<evidence type="ECO:0000256" key="11">
    <source>
        <dbReference type="ARBA" id="ARBA00023242"/>
    </source>
</evidence>
<evidence type="ECO:0000256" key="10">
    <source>
        <dbReference type="ARBA" id="ARBA00022843"/>
    </source>
</evidence>
<keyword evidence="10" id="KW-0832">Ubl conjugation</keyword>
<dbReference type="InterPro" id="IPR013281">
    <property type="entry name" value="Apop_reg_Mc1"/>
</dbReference>
<dbReference type="PROSITE" id="PS01080">
    <property type="entry name" value="BH1"/>
    <property type="match status" value="1"/>
</dbReference>
<evidence type="ECO:0000256" key="8">
    <source>
        <dbReference type="ARBA" id="ARBA00022703"/>
    </source>
</evidence>
<dbReference type="SUPFAM" id="SSF56854">
    <property type="entry name" value="Bcl-2 inhibitors of programmed cell death"/>
    <property type="match status" value="1"/>
</dbReference>
<evidence type="ECO:0000256" key="12">
    <source>
        <dbReference type="SAM" id="MobiDB-lite"/>
    </source>
</evidence>
<dbReference type="EMBL" id="OW240924">
    <property type="protein sequence ID" value="CAH2326937.1"/>
    <property type="molecule type" value="Genomic_DNA"/>
</dbReference>
<keyword evidence="9" id="KW-0221">Differentiation</keyword>
<feature type="transmembrane region" description="Helical" evidence="13">
    <location>
        <begin position="244"/>
        <end position="262"/>
    </location>
</feature>
<feature type="region of interest" description="Disordered" evidence="12">
    <location>
        <begin position="57"/>
        <end position="84"/>
    </location>
</feature>
<keyword evidence="6" id="KW-1017">Isopeptide bond</keyword>
<dbReference type="CDD" id="cd06845">
    <property type="entry name" value="Bcl-2_like"/>
    <property type="match status" value="1"/>
</dbReference>
<comment type="subcellular location">
    <subcellularLocation>
        <location evidence="1">Cytoplasm</location>
    </subcellularLocation>
    <subcellularLocation>
        <location evidence="2">Nucleus</location>
        <location evidence="2">Nucleoplasm</location>
    </subcellularLocation>
</comment>
<gene>
    <name evidence="15" type="ORF">PECUL_23A061508</name>
</gene>
<keyword evidence="13" id="KW-0472">Membrane</keyword>
<dbReference type="Proteomes" id="UP001295444">
    <property type="component" value="Chromosome 13"/>
</dbReference>
<keyword evidence="16" id="KW-1185">Reference proteome</keyword>
<evidence type="ECO:0000256" key="13">
    <source>
        <dbReference type="SAM" id="Phobius"/>
    </source>
</evidence>
<dbReference type="PANTHER" id="PTHR11256">
    <property type="entry name" value="BCL-2 RELATED"/>
    <property type="match status" value="1"/>
</dbReference>
<dbReference type="GO" id="GO:0051400">
    <property type="term" value="F:BH domain binding"/>
    <property type="evidence" value="ECO:0007669"/>
    <property type="project" value="TreeGrafter"/>
</dbReference>
<evidence type="ECO:0000256" key="7">
    <source>
        <dbReference type="ARBA" id="ARBA00022553"/>
    </source>
</evidence>
<dbReference type="InterPro" id="IPR046371">
    <property type="entry name" value="Bcl-2_BH1-3"/>
</dbReference>
<dbReference type="PRINTS" id="PR01862">
    <property type="entry name" value="BCL2FAMILY"/>
</dbReference>
<keyword evidence="13" id="KW-1133">Transmembrane helix</keyword>
<dbReference type="GO" id="GO:0030154">
    <property type="term" value="P:cell differentiation"/>
    <property type="evidence" value="ECO:0007669"/>
    <property type="project" value="UniProtKB-KW"/>
</dbReference>